<sequence>MLTKNKTIMASFLILAQLTPLTERKTSLLSLSDYCTRLHGVSLPFSTVTKPMHNKLLIGREYGGPVPRKLLFSTSLHIKTKLFRRSVDYLSSAHCVLLDCTDSDFITGADDLLLPSR</sequence>
<feature type="chain" id="PRO_5008404126" evidence="1">
    <location>
        <begin position="25"/>
        <end position="117"/>
    </location>
</feature>
<feature type="signal peptide" evidence="1">
    <location>
        <begin position="1"/>
        <end position="24"/>
    </location>
</feature>
<evidence type="ECO:0000256" key="1">
    <source>
        <dbReference type="SAM" id="SignalP"/>
    </source>
</evidence>
<dbReference type="AlphaFoldDB" id="A0A1B0ATT2"/>
<reference evidence="2" key="2">
    <citation type="submission" date="2020-05" db="UniProtKB">
        <authorList>
            <consortium name="EnsemblMetazoa"/>
        </authorList>
    </citation>
    <scope>IDENTIFICATION</scope>
    <source>
        <strain evidence="2">IAEA</strain>
    </source>
</reference>
<organism evidence="2 3">
    <name type="scientific">Glossina palpalis gambiensis</name>
    <dbReference type="NCBI Taxonomy" id="67801"/>
    <lineage>
        <taxon>Eukaryota</taxon>
        <taxon>Metazoa</taxon>
        <taxon>Ecdysozoa</taxon>
        <taxon>Arthropoda</taxon>
        <taxon>Hexapoda</taxon>
        <taxon>Insecta</taxon>
        <taxon>Pterygota</taxon>
        <taxon>Neoptera</taxon>
        <taxon>Endopterygota</taxon>
        <taxon>Diptera</taxon>
        <taxon>Brachycera</taxon>
        <taxon>Muscomorpha</taxon>
        <taxon>Hippoboscoidea</taxon>
        <taxon>Glossinidae</taxon>
        <taxon>Glossina</taxon>
    </lineage>
</organism>
<dbReference type="EnsemblMetazoa" id="GPPI008293-RA">
    <property type="protein sequence ID" value="GPPI008293-PA"/>
    <property type="gene ID" value="GPPI008293"/>
</dbReference>
<dbReference type="STRING" id="67801.A0A1B0ATT2"/>
<evidence type="ECO:0000313" key="2">
    <source>
        <dbReference type="EnsemblMetazoa" id="GPPI008293-PA"/>
    </source>
</evidence>
<reference evidence="3" key="1">
    <citation type="submission" date="2015-01" db="EMBL/GenBank/DDBJ databases">
        <authorList>
            <person name="Aksoy S."/>
            <person name="Warren W."/>
            <person name="Wilson R.K."/>
        </authorList>
    </citation>
    <scope>NUCLEOTIDE SEQUENCE [LARGE SCALE GENOMIC DNA]</scope>
    <source>
        <strain evidence="3">IAEA</strain>
    </source>
</reference>
<evidence type="ECO:0000313" key="3">
    <source>
        <dbReference type="Proteomes" id="UP000092460"/>
    </source>
</evidence>
<keyword evidence="3" id="KW-1185">Reference proteome</keyword>
<keyword evidence="1" id="KW-0732">Signal</keyword>
<dbReference type="VEuPathDB" id="VectorBase:GPPI008293"/>
<accession>A0A1B0ATT2</accession>
<dbReference type="Proteomes" id="UP000092460">
    <property type="component" value="Unassembled WGS sequence"/>
</dbReference>
<proteinExistence type="predicted"/>
<name>A0A1B0ATT2_9MUSC</name>
<protein>
    <submittedName>
        <fullName evidence="2">Uncharacterized protein</fullName>
    </submittedName>
</protein>
<dbReference type="EMBL" id="JXJN01003439">
    <property type="status" value="NOT_ANNOTATED_CDS"/>
    <property type="molecule type" value="Genomic_DNA"/>
</dbReference>